<dbReference type="PANTHER" id="PTHR10151:SF120">
    <property type="entry name" value="BIS(5'-ADENOSYL)-TRIPHOSPHATASE"/>
    <property type="match status" value="1"/>
</dbReference>
<dbReference type="InterPro" id="IPR002591">
    <property type="entry name" value="Phosphodiest/P_Trfase"/>
</dbReference>
<dbReference type="InterPro" id="IPR017850">
    <property type="entry name" value="Alkaline_phosphatase_core_sf"/>
</dbReference>
<evidence type="ECO:0000313" key="2">
    <source>
        <dbReference type="EMBL" id="CQD21337.1"/>
    </source>
</evidence>
<feature type="compositionally biased region" description="Polar residues" evidence="1">
    <location>
        <begin position="1"/>
        <end position="13"/>
    </location>
</feature>
<protein>
    <submittedName>
        <fullName evidence="2">Type I phosphodiesterase / nucleotide pyrophosphatase superfamily protein</fullName>
    </submittedName>
</protein>
<dbReference type="PANTHER" id="PTHR10151">
    <property type="entry name" value="ECTONUCLEOTIDE PYROPHOSPHATASE/PHOSPHODIESTERASE"/>
    <property type="match status" value="1"/>
</dbReference>
<dbReference type="AlphaFoldDB" id="A0A0U1DRE5"/>
<keyword evidence="3" id="KW-1185">Reference proteome</keyword>
<dbReference type="EMBL" id="CTEC01000002">
    <property type="protein sequence ID" value="CQD21337.1"/>
    <property type="molecule type" value="Genomic_DNA"/>
</dbReference>
<gene>
    <name evidence="2" type="ORF">BN000_05210</name>
</gene>
<dbReference type="Proteomes" id="UP000199601">
    <property type="component" value="Unassembled WGS sequence"/>
</dbReference>
<accession>A0A0U1DRE5</accession>
<dbReference type="SUPFAM" id="SSF53649">
    <property type="entry name" value="Alkaline phosphatase-like"/>
    <property type="match status" value="1"/>
</dbReference>
<dbReference type="Gene3D" id="3.40.720.10">
    <property type="entry name" value="Alkaline Phosphatase, subunit A"/>
    <property type="match status" value="1"/>
</dbReference>
<name>A0A0U1DRE5_9MYCO</name>
<organism evidence="2 3">
    <name type="scientific">Mycobacterium europaeum</name>
    <dbReference type="NCBI Taxonomy" id="761804"/>
    <lineage>
        <taxon>Bacteria</taxon>
        <taxon>Bacillati</taxon>
        <taxon>Actinomycetota</taxon>
        <taxon>Actinomycetes</taxon>
        <taxon>Mycobacteriales</taxon>
        <taxon>Mycobacteriaceae</taxon>
        <taxon>Mycobacterium</taxon>
        <taxon>Mycobacterium simiae complex</taxon>
    </lineage>
</organism>
<evidence type="ECO:0000313" key="3">
    <source>
        <dbReference type="Proteomes" id="UP000199601"/>
    </source>
</evidence>
<reference evidence="3" key="1">
    <citation type="submission" date="2015-03" db="EMBL/GenBank/DDBJ databases">
        <authorList>
            <person name="Urmite Genomes"/>
        </authorList>
    </citation>
    <scope>NUCLEOTIDE SEQUENCE [LARGE SCALE GENOMIC DNA]</scope>
    <source>
        <strain evidence="3">CSUR P1344</strain>
    </source>
</reference>
<proteinExistence type="predicted"/>
<dbReference type="GO" id="GO:0016787">
    <property type="term" value="F:hydrolase activity"/>
    <property type="evidence" value="ECO:0007669"/>
    <property type="project" value="UniProtKB-ARBA"/>
</dbReference>
<dbReference type="Pfam" id="PF01663">
    <property type="entry name" value="Phosphodiest"/>
    <property type="match status" value="1"/>
</dbReference>
<feature type="region of interest" description="Disordered" evidence="1">
    <location>
        <begin position="1"/>
        <end position="21"/>
    </location>
</feature>
<evidence type="ECO:0000256" key="1">
    <source>
        <dbReference type="SAM" id="MobiDB-lite"/>
    </source>
</evidence>
<sequence>MIATVSGSRATSPGSPPLAVGSCQTGPVPGSLCDVLPSVAALLGAPGAADRLGLADWLGGTDQLDRVAVVLVDGLGWHLLDELAGSAPLLAAVLAGQTGRLMELNCTFPSTTPTSLVSLGTGAQPGEHGILGFTLNVPGTDRVLNHILWRDDPPHAQWQPLPTWFGRLNAAGVSARAVLPAAFMGSGLTDAAYRGAEFRPIQPADDNAQKVADEVHAAPGLVYGYTAALDTAAHAFGVGSAQWHQAAAQVDALLTRLVETLPPGAALLVTADHGGFHVPPHARVDLDTDPRLGAGVRVVAGEPRVRYLHTQPGAAADVQATWSEVLDGRANIYSREQAVATGMFGPVSPAHLARIGDVVAVCTGDAAVLATGHEPPETARLVGFHGAATPAEMAIPLIAFSSAAA</sequence>